<dbReference type="GO" id="GO:0051721">
    <property type="term" value="F:protein phosphatase 2A binding"/>
    <property type="evidence" value="ECO:0007669"/>
    <property type="project" value="TreeGrafter"/>
</dbReference>
<feature type="region of interest" description="Disordered" evidence="1">
    <location>
        <begin position="225"/>
        <end position="258"/>
    </location>
</feature>
<dbReference type="PANTHER" id="PTHR10933">
    <property type="entry name" value="IMMUNOGLOBULIN-BINDING PROTEIN 1"/>
    <property type="match status" value="1"/>
</dbReference>
<evidence type="ECO:0000256" key="1">
    <source>
        <dbReference type="SAM" id="MobiDB-lite"/>
    </source>
</evidence>
<dbReference type="InterPro" id="IPR007304">
    <property type="entry name" value="TAP46-like"/>
</dbReference>
<evidence type="ECO:0000313" key="2">
    <source>
        <dbReference type="EMBL" id="KAF2273546.1"/>
    </source>
</evidence>
<feature type="compositionally biased region" description="Basic and acidic residues" evidence="1">
    <location>
        <begin position="346"/>
        <end position="362"/>
    </location>
</feature>
<dbReference type="Gene3D" id="1.25.40.540">
    <property type="entry name" value="TAP42-like family"/>
    <property type="match status" value="1"/>
</dbReference>
<sequence length="372" mass="41937">MPDEPQPPQSLRTLFASATQARDTLTSTPDPNSPSYQESLSTAIKTYEECLTLTSQLSLFSPNESLEDISTSDLPYLTIPYHLADLVQKLPSAGDLNARKSHLLRARDFYERFLKLLDSYDILSRDDAKLYEAYQEDRDTFTTAGGGGTRDPAKRREAKIAQFRREKELKQKLEYLRRDPKVAEEERDEQAVRELRLAELAFMVLQTFQGLESLAQELQVISLAPPPQPTQQMQAGMRGGEEEDGRGAGRRSRDAYSERLDASVPGLRYSGPILSSDGRPLRPFTLTSTRQTIQKGVFRPGHNLPTMSIDEYLEEERRRGGIIEGGGEQSGIRPEVDEDDMEKADEETMKARAWDEFKEENPKGSGNTLNRG</sequence>
<reference evidence="2" key="1">
    <citation type="journal article" date="2020" name="Stud. Mycol.">
        <title>101 Dothideomycetes genomes: a test case for predicting lifestyles and emergence of pathogens.</title>
        <authorList>
            <person name="Haridas S."/>
            <person name="Albert R."/>
            <person name="Binder M."/>
            <person name="Bloem J."/>
            <person name="Labutti K."/>
            <person name="Salamov A."/>
            <person name="Andreopoulos B."/>
            <person name="Baker S."/>
            <person name="Barry K."/>
            <person name="Bills G."/>
            <person name="Bluhm B."/>
            <person name="Cannon C."/>
            <person name="Castanera R."/>
            <person name="Culley D."/>
            <person name="Daum C."/>
            <person name="Ezra D."/>
            <person name="Gonzalez J."/>
            <person name="Henrissat B."/>
            <person name="Kuo A."/>
            <person name="Liang C."/>
            <person name="Lipzen A."/>
            <person name="Lutzoni F."/>
            <person name="Magnuson J."/>
            <person name="Mondo S."/>
            <person name="Nolan M."/>
            <person name="Ohm R."/>
            <person name="Pangilinan J."/>
            <person name="Park H.-J."/>
            <person name="Ramirez L."/>
            <person name="Alfaro M."/>
            <person name="Sun H."/>
            <person name="Tritt A."/>
            <person name="Yoshinaga Y."/>
            <person name="Zwiers L.-H."/>
            <person name="Turgeon B."/>
            <person name="Goodwin S."/>
            <person name="Spatafora J."/>
            <person name="Crous P."/>
            <person name="Grigoriev I."/>
        </authorList>
    </citation>
    <scope>NUCLEOTIDE SEQUENCE</scope>
    <source>
        <strain evidence="2">CBS 379.55</strain>
    </source>
</reference>
<dbReference type="Proteomes" id="UP000800097">
    <property type="component" value="Unassembled WGS sequence"/>
</dbReference>
<proteinExistence type="predicted"/>
<dbReference type="GeneID" id="54552163"/>
<dbReference type="GO" id="GO:0035303">
    <property type="term" value="P:regulation of dephosphorylation"/>
    <property type="evidence" value="ECO:0007669"/>
    <property type="project" value="TreeGrafter"/>
</dbReference>
<evidence type="ECO:0000313" key="3">
    <source>
        <dbReference type="Proteomes" id="UP000800097"/>
    </source>
</evidence>
<dbReference type="InterPro" id="IPR038511">
    <property type="entry name" value="TAP42/TAP46-like_sf"/>
</dbReference>
<dbReference type="EMBL" id="ML986509">
    <property type="protein sequence ID" value="KAF2273546.1"/>
    <property type="molecule type" value="Genomic_DNA"/>
</dbReference>
<dbReference type="AlphaFoldDB" id="A0A6A6JD45"/>
<feature type="compositionally biased region" description="Acidic residues" evidence="1">
    <location>
        <begin position="336"/>
        <end position="345"/>
    </location>
</feature>
<accession>A0A6A6JD45</accession>
<dbReference type="Pfam" id="PF04177">
    <property type="entry name" value="TAP42"/>
    <property type="match status" value="1"/>
</dbReference>
<organism evidence="2 3">
    <name type="scientific">Westerdykella ornata</name>
    <dbReference type="NCBI Taxonomy" id="318751"/>
    <lineage>
        <taxon>Eukaryota</taxon>
        <taxon>Fungi</taxon>
        <taxon>Dikarya</taxon>
        <taxon>Ascomycota</taxon>
        <taxon>Pezizomycotina</taxon>
        <taxon>Dothideomycetes</taxon>
        <taxon>Pleosporomycetidae</taxon>
        <taxon>Pleosporales</taxon>
        <taxon>Sporormiaceae</taxon>
        <taxon>Westerdykella</taxon>
    </lineage>
</organism>
<protein>
    <submittedName>
        <fullName evidence="2">Type 2A phosphatase-associated protein 42</fullName>
    </submittedName>
</protein>
<dbReference type="GO" id="GO:0009966">
    <property type="term" value="P:regulation of signal transduction"/>
    <property type="evidence" value="ECO:0007669"/>
    <property type="project" value="InterPro"/>
</dbReference>
<dbReference type="GO" id="GO:0005829">
    <property type="term" value="C:cytosol"/>
    <property type="evidence" value="ECO:0007669"/>
    <property type="project" value="TreeGrafter"/>
</dbReference>
<dbReference type="OrthoDB" id="10261753at2759"/>
<dbReference type="PANTHER" id="PTHR10933:SF9">
    <property type="entry name" value="IMMUNOGLOBULIN-BINDING PROTEIN 1"/>
    <property type="match status" value="1"/>
</dbReference>
<gene>
    <name evidence="2" type="ORF">EI97DRAFT_435970</name>
</gene>
<keyword evidence="3" id="KW-1185">Reference proteome</keyword>
<feature type="compositionally biased region" description="Basic and acidic residues" evidence="1">
    <location>
        <begin position="245"/>
        <end position="258"/>
    </location>
</feature>
<name>A0A6A6JD45_WESOR</name>
<dbReference type="RefSeq" id="XP_033651085.1">
    <property type="nucleotide sequence ID" value="XM_033798988.1"/>
</dbReference>
<feature type="region of interest" description="Disordered" evidence="1">
    <location>
        <begin position="322"/>
        <end position="372"/>
    </location>
</feature>